<sequence length="138" mass="15255">MATSRSQVRINRSPDDVWAVLRDPMRIVEWFPGITGVSMDGDVRTIVMASGLPVHEDIVTIDHRLRRFQYKITGPLPVNFHLATMDVIDIGTPDAPESLLVYSTEIVPDPMSFVLDGATSTAIANLATILNNHAEERS</sequence>
<organism evidence="1">
    <name type="scientific">freshwater metagenome</name>
    <dbReference type="NCBI Taxonomy" id="449393"/>
    <lineage>
        <taxon>unclassified sequences</taxon>
        <taxon>metagenomes</taxon>
        <taxon>ecological metagenomes</taxon>
    </lineage>
</organism>
<dbReference type="Gene3D" id="3.30.530.20">
    <property type="match status" value="1"/>
</dbReference>
<dbReference type="EMBL" id="CAFBNC010000147">
    <property type="protein sequence ID" value="CAB4953767.1"/>
    <property type="molecule type" value="Genomic_DNA"/>
</dbReference>
<dbReference type="Pfam" id="PF10604">
    <property type="entry name" value="Polyketide_cyc2"/>
    <property type="match status" value="1"/>
</dbReference>
<dbReference type="AlphaFoldDB" id="A0A6J7KDY7"/>
<name>A0A6J7KDY7_9ZZZZ</name>
<dbReference type="SUPFAM" id="SSF55961">
    <property type="entry name" value="Bet v1-like"/>
    <property type="match status" value="1"/>
</dbReference>
<dbReference type="InterPro" id="IPR023393">
    <property type="entry name" value="START-like_dom_sf"/>
</dbReference>
<dbReference type="CDD" id="cd07821">
    <property type="entry name" value="PYR_PYL_RCAR_like"/>
    <property type="match status" value="1"/>
</dbReference>
<gene>
    <name evidence="1" type="ORF">UFOPK3733_02032</name>
</gene>
<reference evidence="1" key="1">
    <citation type="submission" date="2020-05" db="EMBL/GenBank/DDBJ databases">
        <authorList>
            <person name="Chiriac C."/>
            <person name="Salcher M."/>
            <person name="Ghai R."/>
            <person name="Kavagutti S V."/>
        </authorList>
    </citation>
    <scope>NUCLEOTIDE SEQUENCE</scope>
</reference>
<evidence type="ECO:0000313" key="1">
    <source>
        <dbReference type="EMBL" id="CAB4953767.1"/>
    </source>
</evidence>
<protein>
    <submittedName>
        <fullName evidence="1">Unannotated protein</fullName>
    </submittedName>
</protein>
<dbReference type="InterPro" id="IPR019587">
    <property type="entry name" value="Polyketide_cyclase/dehydratase"/>
</dbReference>
<accession>A0A6J7KDY7</accession>
<proteinExistence type="predicted"/>